<dbReference type="InterPro" id="IPR006059">
    <property type="entry name" value="SBP"/>
</dbReference>
<dbReference type="Gene3D" id="3.40.190.10">
    <property type="entry name" value="Periplasmic binding protein-like II"/>
    <property type="match status" value="2"/>
</dbReference>
<accession>A0A1M5HCN4</accession>
<dbReference type="RefSeq" id="WP_072840807.1">
    <property type="nucleotide sequence ID" value="NZ_FQVF01000016.1"/>
</dbReference>
<evidence type="ECO:0000313" key="4">
    <source>
        <dbReference type="EMBL" id="SHG13713.1"/>
    </source>
</evidence>
<feature type="chain" id="PRO_5012386668" evidence="3">
    <location>
        <begin position="27"/>
        <end position="441"/>
    </location>
</feature>
<dbReference type="PANTHER" id="PTHR43649:SF14">
    <property type="entry name" value="BLR3389 PROTEIN"/>
    <property type="match status" value="1"/>
</dbReference>
<keyword evidence="4" id="KW-0762">Sugar transport</keyword>
<name>A0A1M5HCN4_9GAMM</name>
<reference evidence="5" key="1">
    <citation type="submission" date="2016-11" db="EMBL/GenBank/DDBJ databases">
        <authorList>
            <person name="Varghese N."/>
            <person name="Submissions S."/>
        </authorList>
    </citation>
    <scope>NUCLEOTIDE SEQUENCE [LARGE SCALE GENOMIC DNA]</scope>
    <source>
        <strain evidence="5">DSM 16579</strain>
    </source>
</reference>
<dbReference type="PANTHER" id="PTHR43649">
    <property type="entry name" value="ARABINOSE-BINDING PROTEIN-RELATED"/>
    <property type="match status" value="1"/>
</dbReference>
<comment type="similarity">
    <text evidence="2">Belongs to the bacterial solute-binding protein 1 family.</text>
</comment>
<dbReference type="InterPro" id="IPR050490">
    <property type="entry name" value="Bact_solute-bd_prot1"/>
</dbReference>
<feature type="signal peptide" evidence="3">
    <location>
        <begin position="1"/>
        <end position="26"/>
    </location>
</feature>
<dbReference type="STRING" id="1122206.SAMN02745753_03338"/>
<evidence type="ECO:0000256" key="3">
    <source>
        <dbReference type="SAM" id="SignalP"/>
    </source>
</evidence>
<organism evidence="4 5">
    <name type="scientific">Marinomonas polaris DSM 16579</name>
    <dbReference type="NCBI Taxonomy" id="1122206"/>
    <lineage>
        <taxon>Bacteria</taxon>
        <taxon>Pseudomonadati</taxon>
        <taxon>Pseudomonadota</taxon>
        <taxon>Gammaproteobacteria</taxon>
        <taxon>Oceanospirillales</taxon>
        <taxon>Oceanospirillaceae</taxon>
        <taxon>Marinomonas</taxon>
    </lineage>
</organism>
<dbReference type="SUPFAM" id="SSF53850">
    <property type="entry name" value="Periplasmic binding protein-like II"/>
    <property type="match status" value="1"/>
</dbReference>
<evidence type="ECO:0000256" key="1">
    <source>
        <dbReference type="ARBA" id="ARBA00004418"/>
    </source>
</evidence>
<protein>
    <submittedName>
        <fullName evidence="4">Multiple sugar transport system substrate-binding protein</fullName>
    </submittedName>
</protein>
<dbReference type="OrthoDB" id="2553001at2"/>
<keyword evidence="4" id="KW-0813">Transport</keyword>
<dbReference type="GO" id="GO:0042597">
    <property type="term" value="C:periplasmic space"/>
    <property type="evidence" value="ECO:0007669"/>
    <property type="project" value="UniProtKB-SubCell"/>
</dbReference>
<keyword evidence="3" id="KW-0732">Signal</keyword>
<gene>
    <name evidence="4" type="ORF">SAMN02745753_03338</name>
</gene>
<sequence>MKKPTVLALLPSLALAGSLMPSVAMADVSIMYPEFITALVKPGIEAYEANTGIKVNAVKMPTVGYEQRVAVDLAAGTAPDIVVMDSFMVAELASANYLHPLDAQLKGWDQYKYYIKSLLSVASYDDKVYALPTDTDVRMLWYDKSVMKKAGIALPWSPKSWDDVLAASEKIKAQGVPYSFVLPAGTKRAEATTMQGVYMALLGADTPKDDRNRLRNRKEGKWIGDSPALRRTLELYRQVYVEKQLTPASINYETNVDAFVRTAITKHQVGILASGSWEFSCIWDCNGVNLPSVEERNAVLGWAPWPGMGRADTLKTTNISGGWTIGMAQSAKDKKEAFKLLTTIFDHGNFSEWTVAEHRMGVRTDITESPEYTQDAYLAKATKLAENTTSRDTFPGYNVVTQLIQQATGNILDGMSVDDAITEYKESLIDEFGEDQVIVYK</sequence>
<dbReference type="AlphaFoldDB" id="A0A1M5HCN4"/>
<dbReference type="Proteomes" id="UP000184517">
    <property type="component" value="Unassembled WGS sequence"/>
</dbReference>
<evidence type="ECO:0000313" key="5">
    <source>
        <dbReference type="Proteomes" id="UP000184517"/>
    </source>
</evidence>
<comment type="subcellular location">
    <subcellularLocation>
        <location evidence="1">Periplasm</location>
    </subcellularLocation>
</comment>
<evidence type="ECO:0000256" key="2">
    <source>
        <dbReference type="ARBA" id="ARBA00008520"/>
    </source>
</evidence>
<keyword evidence="5" id="KW-1185">Reference proteome</keyword>
<dbReference type="EMBL" id="FQVF01000016">
    <property type="protein sequence ID" value="SHG13713.1"/>
    <property type="molecule type" value="Genomic_DNA"/>
</dbReference>
<dbReference type="Pfam" id="PF01547">
    <property type="entry name" value="SBP_bac_1"/>
    <property type="match status" value="1"/>
</dbReference>
<proteinExistence type="inferred from homology"/>